<organism evidence="2 3">
    <name type="scientific">Streptomyces yunnanensis</name>
    <dbReference type="NCBI Taxonomy" id="156453"/>
    <lineage>
        <taxon>Bacteria</taxon>
        <taxon>Bacillati</taxon>
        <taxon>Actinomycetota</taxon>
        <taxon>Actinomycetes</taxon>
        <taxon>Kitasatosporales</taxon>
        <taxon>Streptomycetaceae</taxon>
        <taxon>Streptomyces</taxon>
    </lineage>
</organism>
<dbReference type="Proteomes" id="UP000184388">
    <property type="component" value="Unassembled WGS sequence"/>
</dbReference>
<evidence type="ECO:0000313" key="2">
    <source>
        <dbReference type="EMBL" id="SHL73884.1"/>
    </source>
</evidence>
<accession>A0A9X8QS84</accession>
<dbReference type="EMBL" id="FRBK01000006">
    <property type="protein sequence ID" value="SHL73884.1"/>
    <property type="molecule type" value="Genomic_DNA"/>
</dbReference>
<evidence type="ECO:0000313" key="3">
    <source>
        <dbReference type="Proteomes" id="UP000184388"/>
    </source>
</evidence>
<comment type="caution">
    <text evidence="2">The sequence shown here is derived from an EMBL/GenBank/DDBJ whole genome shotgun (WGS) entry which is preliminary data.</text>
</comment>
<evidence type="ECO:0000256" key="1">
    <source>
        <dbReference type="SAM" id="MobiDB-lite"/>
    </source>
</evidence>
<dbReference type="AlphaFoldDB" id="A0A9X8QS84"/>
<feature type="region of interest" description="Disordered" evidence="1">
    <location>
        <begin position="45"/>
        <end position="92"/>
    </location>
</feature>
<gene>
    <name evidence="2" type="ORF">SAMN05216268_10630</name>
</gene>
<reference evidence="3" key="1">
    <citation type="submission" date="2016-11" db="EMBL/GenBank/DDBJ databases">
        <authorList>
            <person name="Jaros S."/>
            <person name="Januszkiewicz K."/>
            <person name="Wedrychowicz H."/>
        </authorList>
    </citation>
    <scope>NUCLEOTIDE SEQUENCE [LARGE SCALE GENOMIC DNA]</scope>
    <source>
        <strain evidence="3">CGMCC 4.3555</strain>
    </source>
</reference>
<sequence length="92" mass="10058">MTARCRACRRRLTRPAADGLGPVCRRRMQPAVLAPRLDLPPAVPAASGQLAFDDPPPEVPCSEWPAPRRLDRRTVTVPGPDTWNPNPPEEAA</sequence>
<protein>
    <submittedName>
        <fullName evidence="2">Uncharacterized protein</fullName>
    </submittedName>
</protein>
<proteinExistence type="predicted"/>
<name>A0A9X8QS84_9ACTN</name>